<protein>
    <submittedName>
        <fullName evidence="1">Uncharacterized protein</fullName>
    </submittedName>
</protein>
<keyword evidence="2" id="KW-1185">Reference proteome</keyword>
<organism evidence="1 2">
    <name type="scientific">Zizania palustris</name>
    <name type="common">Northern wild rice</name>
    <dbReference type="NCBI Taxonomy" id="103762"/>
    <lineage>
        <taxon>Eukaryota</taxon>
        <taxon>Viridiplantae</taxon>
        <taxon>Streptophyta</taxon>
        <taxon>Embryophyta</taxon>
        <taxon>Tracheophyta</taxon>
        <taxon>Spermatophyta</taxon>
        <taxon>Magnoliopsida</taxon>
        <taxon>Liliopsida</taxon>
        <taxon>Poales</taxon>
        <taxon>Poaceae</taxon>
        <taxon>BOP clade</taxon>
        <taxon>Oryzoideae</taxon>
        <taxon>Oryzeae</taxon>
        <taxon>Zizaniinae</taxon>
        <taxon>Zizania</taxon>
    </lineage>
</organism>
<evidence type="ECO:0000313" key="2">
    <source>
        <dbReference type="Proteomes" id="UP000729402"/>
    </source>
</evidence>
<dbReference type="Proteomes" id="UP000729402">
    <property type="component" value="Unassembled WGS sequence"/>
</dbReference>
<name>A0A8J5VMD7_ZIZPA</name>
<evidence type="ECO:0000313" key="1">
    <source>
        <dbReference type="EMBL" id="KAG8072210.1"/>
    </source>
</evidence>
<reference evidence="1" key="2">
    <citation type="submission" date="2021-02" db="EMBL/GenBank/DDBJ databases">
        <authorList>
            <person name="Kimball J.A."/>
            <person name="Haas M.W."/>
            <person name="Macchietto M."/>
            <person name="Kono T."/>
            <person name="Duquette J."/>
            <person name="Shao M."/>
        </authorList>
    </citation>
    <scope>NUCLEOTIDE SEQUENCE</scope>
    <source>
        <tissue evidence="1">Fresh leaf tissue</tissue>
    </source>
</reference>
<comment type="caution">
    <text evidence="1">The sequence shown here is derived from an EMBL/GenBank/DDBJ whole genome shotgun (WGS) entry which is preliminary data.</text>
</comment>
<reference evidence="1" key="1">
    <citation type="journal article" date="2021" name="bioRxiv">
        <title>Whole Genome Assembly and Annotation of Northern Wild Rice, Zizania palustris L., Supports a Whole Genome Duplication in the Zizania Genus.</title>
        <authorList>
            <person name="Haas M."/>
            <person name="Kono T."/>
            <person name="Macchietto M."/>
            <person name="Millas R."/>
            <person name="McGilp L."/>
            <person name="Shao M."/>
            <person name="Duquette J."/>
            <person name="Hirsch C.N."/>
            <person name="Kimball J."/>
        </authorList>
    </citation>
    <scope>NUCLEOTIDE SEQUENCE</scope>
    <source>
        <tissue evidence="1">Fresh leaf tissue</tissue>
    </source>
</reference>
<sequence length="73" mass="8014">MGDHHHHGHGGMLPLIRMSRAQGSTVTHYDMQMHAAMYGGAVPPPYPPHHHHAFLMPPQPDQYSSFESYGGGA</sequence>
<dbReference type="EMBL" id="JAAALK010000283">
    <property type="protein sequence ID" value="KAG8072210.1"/>
    <property type="molecule type" value="Genomic_DNA"/>
</dbReference>
<gene>
    <name evidence="1" type="ORF">GUJ93_ZPchr0006g41789</name>
</gene>
<dbReference type="AlphaFoldDB" id="A0A8J5VMD7"/>
<accession>A0A8J5VMD7</accession>
<proteinExistence type="predicted"/>